<name>A0A9P6URK4_9FUNG</name>
<keyword evidence="3" id="KW-1185">Reference proteome</keyword>
<evidence type="ECO:0000313" key="3">
    <source>
        <dbReference type="Proteomes" id="UP000738325"/>
    </source>
</evidence>
<dbReference type="Proteomes" id="UP000738325">
    <property type="component" value="Unassembled WGS sequence"/>
</dbReference>
<feature type="compositionally biased region" description="Basic and acidic residues" evidence="1">
    <location>
        <begin position="68"/>
        <end position="81"/>
    </location>
</feature>
<reference evidence="2" key="1">
    <citation type="journal article" date="2020" name="Fungal Divers.">
        <title>Resolving the Mortierellaceae phylogeny through synthesis of multi-gene phylogenetics and phylogenomics.</title>
        <authorList>
            <person name="Vandepol N."/>
            <person name="Liber J."/>
            <person name="Desiro A."/>
            <person name="Na H."/>
            <person name="Kennedy M."/>
            <person name="Barry K."/>
            <person name="Grigoriev I.V."/>
            <person name="Miller A.N."/>
            <person name="O'Donnell K."/>
            <person name="Stajich J.E."/>
            <person name="Bonito G."/>
        </authorList>
    </citation>
    <scope>NUCLEOTIDE SEQUENCE</scope>
    <source>
        <strain evidence="2">REB-010B</strain>
    </source>
</reference>
<accession>A0A9P6URK4</accession>
<feature type="compositionally biased region" description="Polar residues" evidence="1">
    <location>
        <begin position="207"/>
        <end position="218"/>
    </location>
</feature>
<feature type="compositionally biased region" description="Polar residues" evidence="1">
    <location>
        <begin position="84"/>
        <end position="97"/>
    </location>
</feature>
<feature type="compositionally biased region" description="Acidic residues" evidence="1">
    <location>
        <begin position="454"/>
        <end position="470"/>
    </location>
</feature>
<feature type="compositionally biased region" description="Low complexity" evidence="1">
    <location>
        <begin position="278"/>
        <end position="311"/>
    </location>
</feature>
<feature type="region of interest" description="Disordered" evidence="1">
    <location>
        <begin position="450"/>
        <end position="488"/>
    </location>
</feature>
<protein>
    <submittedName>
        <fullName evidence="2">Uncharacterized protein</fullName>
    </submittedName>
</protein>
<evidence type="ECO:0000256" key="1">
    <source>
        <dbReference type="SAM" id="MobiDB-lite"/>
    </source>
</evidence>
<evidence type="ECO:0000313" key="2">
    <source>
        <dbReference type="EMBL" id="KAG0316537.1"/>
    </source>
</evidence>
<feature type="region of interest" description="Disordered" evidence="1">
    <location>
        <begin position="167"/>
        <end position="320"/>
    </location>
</feature>
<dbReference type="OrthoDB" id="2442564at2759"/>
<feature type="region of interest" description="Disordered" evidence="1">
    <location>
        <begin position="508"/>
        <end position="566"/>
    </location>
</feature>
<feature type="region of interest" description="Disordered" evidence="1">
    <location>
        <begin position="343"/>
        <end position="362"/>
    </location>
</feature>
<feature type="compositionally biased region" description="Polar residues" evidence="1">
    <location>
        <begin position="1"/>
        <end position="15"/>
    </location>
</feature>
<feature type="compositionally biased region" description="Basic and acidic residues" evidence="1">
    <location>
        <begin position="21"/>
        <end position="31"/>
    </location>
</feature>
<proteinExistence type="predicted"/>
<sequence length="615" mass="65791">MARHSLTITSWSGSESPALEAIREGQDHHPSQSDGSAPYATDAHRRRRSDSSQLSNNRGRLVMGILEALRDNDDAPSDKKISAGPSSFTTPGPSVTVSAHPHVPLKDTQADSIAKPRPASMATPTQWANASPALESAHGSELQMGITHSGTTAISAATPVTIPTIATTAYAPGGSPIARRRDPDAPAPPPKPTPVANGGNLRRTSRSESVYSQDNMDLSSSTSDNGSIFSSSSRRTSLVPATPIISSPSSVTAAANTTKGARRPSKLFGKLVPKFLQTSHSSSTAPAPSSTTGTSPPRSSHATAPSSHSTTLIAHSPTLPSLPGVVNVSLDFHEDWLAPDSTADVADSEPVATPREPSRSQKVAAATAAAAESRNMPNRHSMPAAPSFVSQMWRLSSQADDLKPALESEGAVVETSEEDRETVMRRPNSMIKVEVTCEVEEKQRPSSVYKIEVQYEEEEEKEEEEEEEEEKKDKDGKDSDNQTHSPYIIDESCDDDFFLKSVLHKTHQSPQQRLLRTEGSGTRNWSSSSYSFSSTNRTPSLSPSLTWSSSSPTSSATPSPTTPMFAPATAASSLVMIQQGLDEKRSRLSDAVKEWRRSVNLSTDSDSSMVYTGYA</sequence>
<feature type="region of interest" description="Disordered" evidence="1">
    <location>
        <begin position="1"/>
        <end position="99"/>
    </location>
</feature>
<feature type="compositionally biased region" description="Basic and acidic residues" evidence="1">
    <location>
        <begin position="471"/>
        <end position="481"/>
    </location>
</feature>
<comment type="caution">
    <text evidence="2">The sequence shown here is derived from an EMBL/GenBank/DDBJ whole genome shotgun (WGS) entry which is preliminary data.</text>
</comment>
<feature type="compositionally biased region" description="Low complexity" evidence="1">
    <location>
        <begin position="219"/>
        <end position="237"/>
    </location>
</feature>
<dbReference type="EMBL" id="JAAAIP010000474">
    <property type="protein sequence ID" value="KAG0316537.1"/>
    <property type="molecule type" value="Genomic_DNA"/>
</dbReference>
<organism evidence="2 3">
    <name type="scientific">Dissophora globulifera</name>
    <dbReference type="NCBI Taxonomy" id="979702"/>
    <lineage>
        <taxon>Eukaryota</taxon>
        <taxon>Fungi</taxon>
        <taxon>Fungi incertae sedis</taxon>
        <taxon>Mucoromycota</taxon>
        <taxon>Mortierellomycotina</taxon>
        <taxon>Mortierellomycetes</taxon>
        <taxon>Mortierellales</taxon>
        <taxon>Mortierellaceae</taxon>
        <taxon>Dissophora</taxon>
    </lineage>
</organism>
<gene>
    <name evidence="2" type="ORF">BGZ99_006841</name>
</gene>
<dbReference type="AlphaFoldDB" id="A0A9P6URK4"/>
<feature type="compositionally biased region" description="Polar residues" evidence="1">
    <location>
        <begin position="244"/>
        <end position="259"/>
    </location>
</feature>
<feature type="compositionally biased region" description="Polar residues" evidence="1">
    <location>
        <begin position="508"/>
        <end position="525"/>
    </location>
</feature>
<feature type="compositionally biased region" description="Low complexity" evidence="1">
    <location>
        <begin position="526"/>
        <end position="566"/>
    </location>
</feature>